<organism evidence="2">
    <name type="scientific">Schlesneria paludicola</name>
    <dbReference type="NCBI Taxonomy" id="360056"/>
    <lineage>
        <taxon>Bacteria</taxon>
        <taxon>Pseudomonadati</taxon>
        <taxon>Planctomycetota</taxon>
        <taxon>Planctomycetia</taxon>
        <taxon>Planctomycetales</taxon>
        <taxon>Planctomycetaceae</taxon>
        <taxon>Schlesneria</taxon>
    </lineage>
</organism>
<accession>A0A7C4LLR2</accession>
<comment type="caution">
    <text evidence="2">The sequence shown here is derived from an EMBL/GenBank/DDBJ whole genome shotgun (WGS) entry which is preliminary data.</text>
</comment>
<feature type="compositionally biased region" description="Polar residues" evidence="1">
    <location>
        <begin position="51"/>
        <end position="74"/>
    </location>
</feature>
<dbReference type="EMBL" id="DSVQ01000012">
    <property type="protein sequence ID" value="HGT38739.1"/>
    <property type="molecule type" value="Genomic_DNA"/>
</dbReference>
<evidence type="ECO:0000256" key="1">
    <source>
        <dbReference type="SAM" id="MobiDB-lite"/>
    </source>
</evidence>
<sequence>MVSLPSFADRRFHGRSLHTAAHRSHAAAEQSHAAAHRSHAAAEPSHAVAEQSHTAAEQSHTAAEQSHTAAEQSHAATHQIEATFGSLCMRYLLLTCLCVVSSLPACVRPVPPAVPVADYFEALADDLPEQSDELLWVVERLAHQGRLSSDDLHDFHAAFPGLKTRNRPLTEHDRTALRGLR</sequence>
<evidence type="ECO:0000313" key="2">
    <source>
        <dbReference type="EMBL" id="HGT38739.1"/>
    </source>
</evidence>
<proteinExistence type="predicted"/>
<protein>
    <submittedName>
        <fullName evidence="2">Uncharacterized protein</fullName>
    </submittedName>
</protein>
<feature type="region of interest" description="Disordered" evidence="1">
    <location>
        <begin position="18"/>
        <end position="74"/>
    </location>
</feature>
<name>A0A7C4LLR2_9PLAN</name>
<dbReference type="AlphaFoldDB" id="A0A7C4LLR2"/>
<gene>
    <name evidence="2" type="ORF">ENS64_05680</name>
</gene>
<reference evidence="2" key="1">
    <citation type="journal article" date="2020" name="mSystems">
        <title>Genome- and Community-Level Interaction Insights into Carbon Utilization and Element Cycling Functions of Hydrothermarchaeota in Hydrothermal Sediment.</title>
        <authorList>
            <person name="Zhou Z."/>
            <person name="Liu Y."/>
            <person name="Xu W."/>
            <person name="Pan J."/>
            <person name="Luo Z.H."/>
            <person name="Li M."/>
        </authorList>
    </citation>
    <scope>NUCLEOTIDE SEQUENCE [LARGE SCALE GENOMIC DNA]</scope>
    <source>
        <strain evidence="2">SpSt-508</strain>
    </source>
</reference>